<organism evidence="3">
    <name type="scientific">freshwater metagenome</name>
    <dbReference type="NCBI Taxonomy" id="449393"/>
    <lineage>
        <taxon>unclassified sequences</taxon>
        <taxon>metagenomes</taxon>
        <taxon>ecological metagenomes</taxon>
    </lineage>
</organism>
<sequence>MVRTRGTKAIIAVVCAFTFAVSAAACSSSSSDSGKATASDVGVSETAIKIGVGVSDLDGLRAQGLALAPGLTTGNLAKRVSSYFDDWNAAGGINGRTVEPVIITWDPVKPATQEKMCADATIDNQLFAIIVPSGLNQKTIQCIVDGGVPTFFGDVGTDASFATGNLVTISPSVEKMAAAGTQATVDGGTIPKGATVGILAGNGPEALSGTAASKAILEKAGYKVTAVNVNSLQGDTGVMSTESGAAVNTFKAGGATHVMVLLQFTGSGGFWNALPGTGITTTILDTASSNCTAYGASRVPASAIGSTCITVFGDSVTSKGALRTETAFEKECRDHFDAMSAKTNDFPSKSYPGVPSGDTIKLADGTVLSSDYAPNDCTLTNIVKLGLEGAGKNPTRTSFLAAVRGLGEVPVALASDGKGSLAADKSFVADWVHADVLTAASDTTPKNATGTYNGCPVTKNCWVPASDTWSPIKL</sequence>
<dbReference type="Pfam" id="PF13458">
    <property type="entry name" value="Peripla_BP_6"/>
    <property type="match status" value="1"/>
</dbReference>
<dbReference type="InterPro" id="IPR028081">
    <property type="entry name" value="Leu-bd"/>
</dbReference>
<dbReference type="PROSITE" id="PS51257">
    <property type="entry name" value="PROKAR_LIPOPROTEIN"/>
    <property type="match status" value="1"/>
</dbReference>
<keyword evidence="1" id="KW-0732">Signal</keyword>
<reference evidence="3" key="1">
    <citation type="submission" date="2020-05" db="EMBL/GenBank/DDBJ databases">
        <authorList>
            <person name="Chiriac C."/>
            <person name="Salcher M."/>
            <person name="Ghai R."/>
            <person name="Kavagutti S V."/>
        </authorList>
    </citation>
    <scope>NUCLEOTIDE SEQUENCE</scope>
</reference>
<accession>A0A6J6I1S0</accession>
<dbReference type="Gene3D" id="3.40.50.2300">
    <property type="match status" value="2"/>
</dbReference>
<dbReference type="SUPFAM" id="SSF53822">
    <property type="entry name" value="Periplasmic binding protein-like I"/>
    <property type="match status" value="1"/>
</dbReference>
<feature type="domain" description="Leucine-binding protein" evidence="2">
    <location>
        <begin position="82"/>
        <end position="331"/>
    </location>
</feature>
<evidence type="ECO:0000313" key="3">
    <source>
        <dbReference type="EMBL" id="CAB4620371.1"/>
    </source>
</evidence>
<evidence type="ECO:0000259" key="2">
    <source>
        <dbReference type="Pfam" id="PF13458"/>
    </source>
</evidence>
<proteinExistence type="predicted"/>
<dbReference type="AlphaFoldDB" id="A0A6J6I1S0"/>
<protein>
    <submittedName>
        <fullName evidence="3">Unannotated protein</fullName>
    </submittedName>
</protein>
<dbReference type="InterPro" id="IPR028082">
    <property type="entry name" value="Peripla_BP_I"/>
</dbReference>
<name>A0A6J6I1S0_9ZZZZ</name>
<evidence type="ECO:0000256" key="1">
    <source>
        <dbReference type="ARBA" id="ARBA00022729"/>
    </source>
</evidence>
<gene>
    <name evidence="3" type="ORF">UFOPK1835_01732</name>
</gene>
<dbReference type="EMBL" id="CAEZUP010000096">
    <property type="protein sequence ID" value="CAB4620371.1"/>
    <property type="molecule type" value="Genomic_DNA"/>
</dbReference>